<dbReference type="GO" id="GO:0030313">
    <property type="term" value="C:cell envelope"/>
    <property type="evidence" value="ECO:0007669"/>
    <property type="project" value="UniProtKB-SubCell"/>
</dbReference>
<evidence type="ECO:0000256" key="1">
    <source>
        <dbReference type="ARBA" id="ARBA00004196"/>
    </source>
</evidence>
<dbReference type="PANTHER" id="PTHR42852">
    <property type="entry name" value="THIOL:DISULFIDE INTERCHANGE PROTEIN DSBE"/>
    <property type="match status" value="1"/>
</dbReference>
<dbReference type="InterPro" id="IPR013740">
    <property type="entry name" value="Redoxin"/>
</dbReference>
<dbReference type="GO" id="GO:0017004">
    <property type="term" value="P:cytochrome complex assembly"/>
    <property type="evidence" value="ECO:0007669"/>
    <property type="project" value="UniProtKB-KW"/>
</dbReference>
<evidence type="ECO:0000313" key="7">
    <source>
        <dbReference type="Proteomes" id="UP000245449"/>
    </source>
</evidence>
<gene>
    <name evidence="6" type="ORF">DB895_11625</name>
</gene>
<evidence type="ECO:0000256" key="2">
    <source>
        <dbReference type="ARBA" id="ARBA00022748"/>
    </source>
</evidence>
<protein>
    <submittedName>
        <fullName evidence="6">Alkyl hydroperoxide reductase</fullName>
    </submittedName>
</protein>
<dbReference type="PROSITE" id="PS51352">
    <property type="entry name" value="THIOREDOXIN_2"/>
    <property type="match status" value="1"/>
</dbReference>
<dbReference type="AlphaFoldDB" id="A0A2U1JHB4"/>
<dbReference type="InterPro" id="IPR036249">
    <property type="entry name" value="Thioredoxin-like_sf"/>
</dbReference>
<dbReference type="Proteomes" id="UP000245449">
    <property type="component" value="Unassembled WGS sequence"/>
</dbReference>
<keyword evidence="4" id="KW-0676">Redox-active center</keyword>
<accession>A0A2U1JHB4</accession>
<comment type="caution">
    <text evidence="6">The sequence shown here is derived from an EMBL/GenBank/DDBJ whole genome shotgun (WGS) entry which is preliminary data.</text>
</comment>
<dbReference type="RefSeq" id="WP_116725533.1">
    <property type="nucleotide sequence ID" value="NZ_QCZI01000015.1"/>
</dbReference>
<feature type="domain" description="Thioredoxin" evidence="5">
    <location>
        <begin position="23"/>
        <end position="167"/>
    </location>
</feature>
<dbReference type="GO" id="GO:0016491">
    <property type="term" value="F:oxidoreductase activity"/>
    <property type="evidence" value="ECO:0007669"/>
    <property type="project" value="InterPro"/>
</dbReference>
<dbReference type="Gene3D" id="3.40.30.10">
    <property type="entry name" value="Glutaredoxin"/>
    <property type="match status" value="1"/>
</dbReference>
<evidence type="ECO:0000256" key="3">
    <source>
        <dbReference type="ARBA" id="ARBA00023157"/>
    </source>
</evidence>
<dbReference type="SUPFAM" id="SSF52833">
    <property type="entry name" value="Thioredoxin-like"/>
    <property type="match status" value="1"/>
</dbReference>
<dbReference type="Pfam" id="PF08534">
    <property type="entry name" value="Redoxin"/>
    <property type="match status" value="1"/>
</dbReference>
<keyword evidence="3" id="KW-1015">Disulfide bond</keyword>
<keyword evidence="7" id="KW-1185">Reference proteome</keyword>
<dbReference type="EMBL" id="QCZI01000015">
    <property type="protein sequence ID" value="PWA04394.1"/>
    <property type="molecule type" value="Genomic_DNA"/>
</dbReference>
<dbReference type="PROSITE" id="PS51257">
    <property type="entry name" value="PROKAR_LIPOPROTEIN"/>
    <property type="match status" value="1"/>
</dbReference>
<sequence length="167" mass="18983">MEFKKLIASLFVAFASISCSNAQKEAFSIEALTEKIVSIDGNQITFQEVLNQYKGKVVVMEVWASWCGDCVNAMPKIKELQSNNPDVSYLFISMDKTAYKWKDGIQKHQLKGDHYLALDGMKGTFGKAIDLDWIPRYIIIDKTGKIILYRAIETDFEKINTTLKSLK</sequence>
<name>A0A2U1JHB4_9FLAO</name>
<dbReference type="PANTHER" id="PTHR42852:SF6">
    <property type="entry name" value="THIOL:DISULFIDE INTERCHANGE PROTEIN DSBE"/>
    <property type="match status" value="1"/>
</dbReference>
<evidence type="ECO:0000256" key="4">
    <source>
        <dbReference type="ARBA" id="ARBA00023284"/>
    </source>
</evidence>
<dbReference type="CDD" id="cd02966">
    <property type="entry name" value="TlpA_like_family"/>
    <property type="match status" value="1"/>
</dbReference>
<comment type="subcellular location">
    <subcellularLocation>
        <location evidence="1">Cell envelope</location>
    </subcellularLocation>
</comment>
<proteinExistence type="predicted"/>
<reference evidence="6 7" key="1">
    <citation type="submission" date="2018-04" db="EMBL/GenBank/DDBJ databases">
        <title>Flavobacterium sp. nov., isolated from glacier ice.</title>
        <authorList>
            <person name="Liu Q."/>
            <person name="Xin Y.-H."/>
        </authorList>
    </citation>
    <scope>NUCLEOTIDE SEQUENCE [LARGE SCALE GENOMIC DNA]</scope>
    <source>
        <strain evidence="6 7">RB1R5</strain>
    </source>
</reference>
<evidence type="ECO:0000259" key="5">
    <source>
        <dbReference type="PROSITE" id="PS51352"/>
    </source>
</evidence>
<dbReference type="InterPro" id="IPR050553">
    <property type="entry name" value="Thioredoxin_ResA/DsbE_sf"/>
</dbReference>
<dbReference type="InterPro" id="IPR013766">
    <property type="entry name" value="Thioredoxin_domain"/>
</dbReference>
<dbReference type="OrthoDB" id="1098640at2"/>
<evidence type="ECO:0000313" key="6">
    <source>
        <dbReference type="EMBL" id="PWA04394.1"/>
    </source>
</evidence>
<keyword evidence="2" id="KW-0201">Cytochrome c-type biogenesis</keyword>
<organism evidence="6 7">
    <name type="scientific">Flavobacterium psychrotolerans</name>
    <dbReference type="NCBI Taxonomy" id="2169410"/>
    <lineage>
        <taxon>Bacteria</taxon>
        <taxon>Pseudomonadati</taxon>
        <taxon>Bacteroidota</taxon>
        <taxon>Flavobacteriia</taxon>
        <taxon>Flavobacteriales</taxon>
        <taxon>Flavobacteriaceae</taxon>
        <taxon>Flavobacterium</taxon>
    </lineage>
</organism>